<name>A0A4P7W102_9BACT</name>
<feature type="chain" id="PRO_5020802301" evidence="2">
    <location>
        <begin position="20"/>
        <end position="405"/>
    </location>
</feature>
<comment type="similarity">
    <text evidence="1">Belongs to the serpin family.</text>
</comment>
<dbReference type="SMART" id="SM00093">
    <property type="entry name" value="SERPIN"/>
    <property type="match status" value="1"/>
</dbReference>
<feature type="domain" description="Serpin" evidence="3">
    <location>
        <begin position="50"/>
        <end position="405"/>
    </location>
</feature>
<dbReference type="InterPro" id="IPR036186">
    <property type="entry name" value="Serpin_sf"/>
</dbReference>
<evidence type="ECO:0000259" key="3">
    <source>
        <dbReference type="SMART" id="SM00093"/>
    </source>
</evidence>
<dbReference type="PROSITE" id="PS51257">
    <property type="entry name" value="PROKAR_LIPOPROTEIN"/>
    <property type="match status" value="1"/>
</dbReference>
<evidence type="ECO:0000256" key="1">
    <source>
        <dbReference type="RuleBase" id="RU000411"/>
    </source>
</evidence>
<dbReference type="Pfam" id="PF00079">
    <property type="entry name" value="Serpin"/>
    <property type="match status" value="1"/>
</dbReference>
<organism evidence="4 5">
    <name type="scientific">Duncaniella dubosii</name>
    <dbReference type="NCBI Taxonomy" id="2518971"/>
    <lineage>
        <taxon>Bacteria</taxon>
        <taxon>Pseudomonadati</taxon>
        <taxon>Bacteroidota</taxon>
        <taxon>Bacteroidia</taxon>
        <taxon>Bacteroidales</taxon>
        <taxon>Muribaculaceae</taxon>
        <taxon>Duncaniella</taxon>
    </lineage>
</organism>
<keyword evidence="5" id="KW-1185">Reference proteome</keyword>
<dbReference type="SUPFAM" id="SSF56574">
    <property type="entry name" value="Serpins"/>
    <property type="match status" value="1"/>
</dbReference>
<dbReference type="InterPro" id="IPR042178">
    <property type="entry name" value="Serpin_sf_1"/>
</dbReference>
<evidence type="ECO:0000313" key="5">
    <source>
        <dbReference type="Proteomes" id="UP000297149"/>
    </source>
</evidence>
<keyword evidence="2" id="KW-0732">Signal</keyword>
<feature type="signal peptide" evidence="2">
    <location>
        <begin position="1"/>
        <end position="19"/>
    </location>
</feature>
<dbReference type="Proteomes" id="UP000297149">
    <property type="component" value="Chromosome"/>
</dbReference>
<sequence>MKICNALLCGFALMFSACSSDSDVADNERKDIVLDGSEIAIVDTQISTAFDMLRYFDANSEQANFMVSPLSAQFSLSMLANGAQGTTLDELSKVLGGNSVGELNALNKRLLSELPKADKKTAFRSANSLWLNNGFNILPAYSRSMADFYRTDVATVDLTTDVAVKKINDWCSLKTDGMIPSVINSPYSGDIVFIILNALYFKSEWQQPFKTENTVSKEFTNSDGTVSNVATMCKKEYMPYFKTEKYELVRMNYGNGAYAMTLLLPSKDSSLGEVLQTLDAEAWAAWKSNRVVKDCMLEMPKFTIDTRFDLDGYFGSMGIKEVYDANKADLSAMSDRAVHLSRSEQFTRIEVDEKGTVATAVTKHESWDTDVYFEPVEFHIDRPFAFIIEETSTGAVLFTGRVNKL</sequence>
<protein>
    <submittedName>
        <fullName evidence="4">Serpin family protein</fullName>
    </submittedName>
</protein>
<dbReference type="InterPro" id="IPR000215">
    <property type="entry name" value="Serpin_fam"/>
</dbReference>
<reference evidence="5" key="1">
    <citation type="submission" date="2019-02" db="EMBL/GenBank/DDBJ databases">
        <title>Isolation and identification of novel species under the genus Muribaculum.</title>
        <authorList>
            <person name="Miyake S."/>
            <person name="Ding Y."/>
            <person name="Low A."/>
            <person name="Soh M."/>
            <person name="Seedorf H."/>
        </authorList>
    </citation>
    <scope>NUCLEOTIDE SEQUENCE [LARGE SCALE GENOMIC DNA]</scope>
    <source>
        <strain evidence="5">H5</strain>
    </source>
</reference>
<dbReference type="KEGG" id="ddb:E7747_04100"/>
<dbReference type="PANTHER" id="PTHR11461">
    <property type="entry name" value="SERINE PROTEASE INHIBITOR, SERPIN"/>
    <property type="match status" value="1"/>
</dbReference>
<dbReference type="InterPro" id="IPR042185">
    <property type="entry name" value="Serpin_sf_2"/>
</dbReference>
<dbReference type="GO" id="GO:0004867">
    <property type="term" value="F:serine-type endopeptidase inhibitor activity"/>
    <property type="evidence" value="ECO:0007669"/>
    <property type="project" value="InterPro"/>
</dbReference>
<dbReference type="Gene3D" id="3.30.497.10">
    <property type="entry name" value="Antithrombin, subunit I, domain 2"/>
    <property type="match status" value="1"/>
</dbReference>
<dbReference type="InterPro" id="IPR023796">
    <property type="entry name" value="Serpin_dom"/>
</dbReference>
<dbReference type="AlphaFoldDB" id="A0A4P7W102"/>
<dbReference type="PANTHER" id="PTHR11461:SF211">
    <property type="entry name" value="GH10112P-RELATED"/>
    <property type="match status" value="1"/>
</dbReference>
<dbReference type="GO" id="GO:0005615">
    <property type="term" value="C:extracellular space"/>
    <property type="evidence" value="ECO:0007669"/>
    <property type="project" value="InterPro"/>
</dbReference>
<dbReference type="CDD" id="cd19588">
    <property type="entry name" value="serpin_miropin-like"/>
    <property type="match status" value="1"/>
</dbReference>
<dbReference type="Gene3D" id="2.30.39.10">
    <property type="entry name" value="Alpha-1-antitrypsin, domain 1"/>
    <property type="match status" value="1"/>
</dbReference>
<evidence type="ECO:0000256" key="2">
    <source>
        <dbReference type="SAM" id="SignalP"/>
    </source>
</evidence>
<gene>
    <name evidence="4" type="ORF">E7747_04100</name>
</gene>
<evidence type="ECO:0000313" key="4">
    <source>
        <dbReference type="EMBL" id="QCD41551.1"/>
    </source>
</evidence>
<proteinExistence type="inferred from homology"/>
<dbReference type="EMBL" id="CP039396">
    <property type="protein sequence ID" value="QCD41551.1"/>
    <property type="molecule type" value="Genomic_DNA"/>
</dbReference>
<accession>A0A4P7W102</accession>